<keyword evidence="3 6" id="KW-0812">Transmembrane</keyword>
<dbReference type="PANTHER" id="PTHR34820:SF4">
    <property type="entry name" value="INNER MEMBRANE PROTEIN YEBZ"/>
    <property type="match status" value="1"/>
</dbReference>
<evidence type="ECO:0000256" key="2">
    <source>
        <dbReference type="ARBA" id="ARBA00022475"/>
    </source>
</evidence>
<evidence type="ECO:0000256" key="1">
    <source>
        <dbReference type="ARBA" id="ARBA00004651"/>
    </source>
</evidence>
<evidence type="ECO:0000256" key="6">
    <source>
        <dbReference type="SAM" id="Phobius"/>
    </source>
</evidence>
<evidence type="ECO:0000313" key="9">
    <source>
        <dbReference type="Proteomes" id="UP000694001"/>
    </source>
</evidence>
<evidence type="ECO:0000259" key="7">
    <source>
        <dbReference type="Pfam" id="PF05425"/>
    </source>
</evidence>
<dbReference type="EMBL" id="CP076448">
    <property type="protein sequence ID" value="QXM24086.1"/>
    <property type="molecule type" value="Genomic_DNA"/>
</dbReference>
<dbReference type="KEGG" id="elio:KO353_12480"/>
<dbReference type="RefSeq" id="WP_218285050.1">
    <property type="nucleotide sequence ID" value="NZ_CP076448.1"/>
</dbReference>
<sequence>MALVVHAGVLSGGGDLLAARLWEAILASRIGDAFWIRLAGLAAIALLATSFPIAPPLAVAGAFAVCASYAAMGHSMLYRPRQEIAALLVLHLACVSFWVGSLLPLTRLARGRDLEAPAILASWSRLARPIVLVLVASGITLAVLMVRRLDLLYATAYGWGLTVKILLVAVMLALAARHAFVLVPAAARGERGAGERLAARSDSRRGLALLVFWAAAEMVPIHPLDAGHRIPS</sequence>
<protein>
    <submittedName>
        <fullName evidence="8">CopD family protein</fullName>
    </submittedName>
</protein>
<proteinExistence type="predicted"/>
<accession>A0A975YJ01</accession>
<evidence type="ECO:0000256" key="5">
    <source>
        <dbReference type="ARBA" id="ARBA00023136"/>
    </source>
</evidence>
<evidence type="ECO:0000313" key="8">
    <source>
        <dbReference type="EMBL" id="QXM24086.1"/>
    </source>
</evidence>
<feature type="transmembrane region" description="Helical" evidence="6">
    <location>
        <begin position="126"/>
        <end position="145"/>
    </location>
</feature>
<dbReference type="InterPro" id="IPR032694">
    <property type="entry name" value="CopC/D"/>
</dbReference>
<dbReference type="Proteomes" id="UP000694001">
    <property type="component" value="Chromosome"/>
</dbReference>
<evidence type="ECO:0000256" key="4">
    <source>
        <dbReference type="ARBA" id="ARBA00022989"/>
    </source>
</evidence>
<organism evidence="8 9">
    <name type="scientific">Elioraea tepida</name>
    <dbReference type="NCBI Taxonomy" id="2843330"/>
    <lineage>
        <taxon>Bacteria</taxon>
        <taxon>Pseudomonadati</taxon>
        <taxon>Pseudomonadota</taxon>
        <taxon>Alphaproteobacteria</taxon>
        <taxon>Acetobacterales</taxon>
        <taxon>Elioraeaceae</taxon>
        <taxon>Elioraea</taxon>
    </lineage>
</organism>
<feature type="domain" description="Copper resistance protein D" evidence="7">
    <location>
        <begin position="118"/>
        <end position="212"/>
    </location>
</feature>
<evidence type="ECO:0000256" key="3">
    <source>
        <dbReference type="ARBA" id="ARBA00022692"/>
    </source>
</evidence>
<keyword evidence="2" id="KW-1003">Cell membrane</keyword>
<name>A0A975YJ01_9PROT</name>
<feature type="transmembrane region" description="Helical" evidence="6">
    <location>
        <begin position="84"/>
        <end position="105"/>
    </location>
</feature>
<gene>
    <name evidence="8" type="ORF">KO353_12480</name>
</gene>
<dbReference type="Pfam" id="PF05425">
    <property type="entry name" value="CopD"/>
    <property type="match status" value="1"/>
</dbReference>
<comment type="subcellular location">
    <subcellularLocation>
        <location evidence="1">Cell membrane</location>
        <topology evidence="1">Multi-pass membrane protein</topology>
    </subcellularLocation>
</comment>
<dbReference type="GO" id="GO:0005886">
    <property type="term" value="C:plasma membrane"/>
    <property type="evidence" value="ECO:0007669"/>
    <property type="project" value="UniProtKB-SubCell"/>
</dbReference>
<keyword evidence="9" id="KW-1185">Reference proteome</keyword>
<reference evidence="8" key="1">
    <citation type="submission" date="2021-06" db="EMBL/GenBank/DDBJ databases">
        <title>Elioraea tepida, sp. nov., a moderately thermophilic aerobic anoxygenic phototrophic bacterium isolated from an alkaline siliceous hot spring mat community in Yellowstone National Park, WY, USA.</title>
        <authorList>
            <person name="Saini M.K."/>
            <person name="Yoshida S."/>
            <person name="Sebastian A."/>
            <person name="Hirose S."/>
            <person name="Hara E."/>
            <person name="Tamaki H."/>
            <person name="Soulier N.T."/>
            <person name="Albert I."/>
            <person name="Hanada S."/>
            <person name="Bryant D.A."/>
            <person name="Tank M."/>
        </authorList>
    </citation>
    <scope>NUCLEOTIDE SEQUENCE</scope>
    <source>
        <strain evidence="8">MS-P2</strain>
    </source>
</reference>
<dbReference type="AlphaFoldDB" id="A0A975YJ01"/>
<keyword evidence="4 6" id="KW-1133">Transmembrane helix</keyword>
<keyword evidence="5 6" id="KW-0472">Membrane</keyword>
<dbReference type="InterPro" id="IPR008457">
    <property type="entry name" value="Cu-R_CopD_dom"/>
</dbReference>
<dbReference type="PANTHER" id="PTHR34820">
    <property type="entry name" value="INNER MEMBRANE PROTEIN YEBZ"/>
    <property type="match status" value="1"/>
</dbReference>
<dbReference type="GO" id="GO:0006825">
    <property type="term" value="P:copper ion transport"/>
    <property type="evidence" value="ECO:0007669"/>
    <property type="project" value="InterPro"/>
</dbReference>